<gene>
    <name evidence="3" type="ORF">I4641_06850</name>
</gene>
<dbReference type="PANTHER" id="PTHR43451:SF1">
    <property type="entry name" value="ACETYLTRANSFERASE"/>
    <property type="match status" value="1"/>
</dbReference>
<dbReference type="Pfam" id="PF13673">
    <property type="entry name" value="Acetyltransf_10"/>
    <property type="match status" value="1"/>
</dbReference>
<feature type="domain" description="N-acetyltransferase" evidence="2">
    <location>
        <begin position="41"/>
        <end position="190"/>
    </location>
</feature>
<accession>A0A964FFA1</accession>
<reference evidence="3" key="1">
    <citation type="journal article" date="2021" name="Antonie Van Leeuwenhoek">
        <title>Draft genome and description of Waterburya agarophytonicola gen. nov. sp. nov. (Pleurocapsales, Cyanobacteria): a seaweed symbiont.</title>
        <authorList>
            <person name="Bonthond G."/>
            <person name="Shalygin S."/>
            <person name="Bayer T."/>
            <person name="Weinberger F."/>
        </authorList>
    </citation>
    <scope>NUCLEOTIDE SEQUENCE</scope>
    <source>
        <strain evidence="3">KI4</strain>
    </source>
</reference>
<dbReference type="InterPro" id="IPR016181">
    <property type="entry name" value="Acyl_CoA_acyltransferase"/>
</dbReference>
<dbReference type="PROSITE" id="PS51186">
    <property type="entry name" value="GNAT"/>
    <property type="match status" value="1"/>
</dbReference>
<dbReference type="InterPro" id="IPR000182">
    <property type="entry name" value="GNAT_dom"/>
</dbReference>
<keyword evidence="4" id="KW-1185">Reference proteome</keyword>
<dbReference type="EMBL" id="JADWDC010000011">
    <property type="protein sequence ID" value="MCC0176696.1"/>
    <property type="molecule type" value="Genomic_DNA"/>
</dbReference>
<keyword evidence="1" id="KW-0472">Membrane</keyword>
<proteinExistence type="predicted"/>
<feature type="transmembrane region" description="Helical" evidence="1">
    <location>
        <begin position="16"/>
        <end position="33"/>
    </location>
</feature>
<evidence type="ECO:0000259" key="2">
    <source>
        <dbReference type="PROSITE" id="PS51186"/>
    </source>
</evidence>
<dbReference type="Gene3D" id="3.40.630.30">
    <property type="match status" value="1"/>
</dbReference>
<dbReference type="SUPFAM" id="SSF55729">
    <property type="entry name" value="Acyl-CoA N-acyltransferases (Nat)"/>
    <property type="match status" value="1"/>
</dbReference>
<name>A0A964FFA1_9CYAN</name>
<sequence>MLNLDRDRTTNTRGEVMVRQIIFYFLVLLYFLMESKINQKIVIRRAKPEDKYAIVNIQYNALKVLAAKDYNPRQLNALLRSKSIPRKSPETIFIAEIDRQPVGFASLLHPLNTIGAMFVDPKFARKQIGTQLLQRIEAEAMEQRIPILWVYSSLTGYSFYKANGYKNIRKTVLPLYSTYIPCMQMKKRLSPITKDEILREISQLLAVLILAIIIIFFFSTLLAFLSLAIP</sequence>
<dbReference type="AlphaFoldDB" id="A0A964FFA1"/>
<protein>
    <submittedName>
        <fullName evidence="3">GNAT family N-acetyltransferase</fullName>
    </submittedName>
</protein>
<dbReference type="Proteomes" id="UP000729733">
    <property type="component" value="Unassembled WGS sequence"/>
</dbReference>
<keyword evidence="1" id="KW-0812">Transmembrane</keyword>
<keyword evidence="1" id="KW-1133">Transmembrane helix</keyword>
<evidence type="ECO:0000256" key="1">
    <source>
        <dbReference type="SAM" id="Phobius"/>
    </source>
</evidence>
<dbReference type="PANTHER" id="PTHR43451">
    <property type="entry name" value="ACETYLTRANSFERASE (GNAT) FAMILY PROTEIN"/>
    <property type="match status" value="1"/>
</dbReference>
<dbReference type="RefSeq" id="WP_229639732.1">
    <property type="nucleotide sequence ID" value="NZ_JADWDC010000011.1"/>
</dbReference>
<comment type="caution">
    <text evidence="3">The sequence shown here is derived from an EMBL/GenBank/DDBJ whole genome shotgun (WGS) entry which is preliminary data.</text>
</comment>
<evidence type="ECO:0000313" key="4">
    <source>
        <dbReference type="Proteomes" id="UP000729733"/>
    </source>
</evidence>
<feature type="transmembrane region" description="Helical" evidence="1">
    <location>
        <begin position="204"/>
        <end position="229"/>
    </location>
</feature>
<evidence type="ECO:0000313" key="3">
    <source>
        <dbReference type="EMBL" id="MCC0176696.1"/>
    </source>
</evidence>
<dbReference type="GO" id="GO:0016747">
    <property type="term" value="F:acyltransferase activity, transferring groups other than amino-acyl groups"/>
    <property type="evidence" value="ECO:0007669"/>
    <property type="project" value="InterPro"/>
</dbReference>
<dbReference type="InterPro" id="IPR052564">
    <property type="entry name" value="N-acetyltrans/Recomb-assoc"/>
</dbReference>
<dbReference type="CDD" id="cd04301">
    <property type="entry name" value="NAT_SF"/>
    <property type="match status" value="1"/>
</dbReference>
<organism evidence="3 4">
    <name type="scientific">Waterburya agarophytonicola KI4</name>
    <dbReference type="NCBI Taxonomy" id="2874699"/>
    <lineage>
        <taxon>Bacteria</taxon>
        <taxon>Bacillati</taxon>
        <taxon>Cyanobacteriota</taxon>
        <taxon>Cyanophyceae</taxon>
        <taxon>Pleurocapsales</taxon>
        <taxon>Hyellaceae</taxon>
        <taxon>Waterburya</taxon>
        <taxon>Waterburya agarophytonicola</taxon>
    </lineage>
</organism>